<evidence type="ECO:0000313" key="4">
    <source>
        <dbReference type="Proteomes" id="UP001061958"/>
    </source>
</evidence>
<evidence type="ECO:0000313" key="3">
    <source>
        <dbReference type="EMBL" id="GJQ09864.1"/>
    </source>
</evidence>
<gene>
    <name evidence="3" type="ORF">GpartN1_g1655.t1</name>
</gene>
<name>A0A9C7UNF2_9RHOD</name>
<dbReference type="Proteomes" id="UP001061958">
    <property type="component" value="Unassembled WGS sequence"/>
</dbReference>
<feature type="domain" description="BZIP" evidence="2">
    <location>
        <begin position="197"/>
        <end position="212"/>
    </location>
</feature>
<evidence type="ECO:0000256" key="1">
    <source>
        <dbReference type="SAM" id="Coils"/>
    </source>
</evidence>
<sequence>MEEPLETFSSEFSLGAWNDFGKFPENGFEESVGCLNGVPLESSEKWDSYLGDGAYELPQTEQEAQAPYSFISSTTEENPSYDLEFSLGPACFVGQPSLEQLESAEESNWPDLMGQNMCQGEDQRYCKDLERNSKDGTFSTFEEISTASVGNQVSEATDSLYFTESNLSPSTLEDLKGSTSAQGRRMTAEERALMLYKRKLRNRESAAKTRKKRAKTLNQIGEELEELRLRADSLNERSSRAYKTEEENKKLVEENSHLRNVINQYAVELSNVRYKLKLYEDSASRCQAVRGDNTEILPRPNAEKRNASLDASPYEQRNFETKKLRETGTSKGIFACNEEEVGMLRLTPFSSQVTTLDVLEQVSSQHLGNVKGALSGRDRRRAIAATNVFLRERSMN</sequence>
<keyword evidence="1" id="KW-0175">Coiled coil</keyword>
<dbReference type="PROSITE" id="PS00036">
    <property type="entry name" value="BZIP_BASIC"/>
    <property type="match status" value="1"/>
</dbReference>
<feature type="coiled-coil region" evidence="1">
    <location>
        <begin position="217"/>
        <end position="255"/>
    </location>
</feature>
<dbReference type="GO" id="GO:0003700">
    <property type="term" value="F:DNA-binding transcription factor activity"/>
    <property type="evidence" value="ECO:0007669"/>
    <property type="project" value="InterPro"/>
</dbReference>
<protein>
    <recommendedName>
        <fullName evidence="2">BZIP domain-containing protein</fullName>
    </recommendedName>
</protein>
<dbReference type="InterPro" id="IPR004827">
    <property type="entry name" value="bZIP"/>
</dbReference>
<organism evidence="3 4">
    <name type="scientific">Galdieria partita</name>
    <dbReference type="NCBI Taxonomy" id="83374"/>
    <lineage>
        <taxon>Eukaryota</taxon>
        <taxon>Rhodophyta</taxon>
        <taxon>Bangiophyceae</taxon>
        <taxon>Galdieriales</taxon>
        <taxon>Galdieriaceae</taxon>
        <taxon>Galdieria</taxon>
    </lineage>
</organism>
<reference evidence="3" key="1">
    <citation type="journal article" date="2022" name="Proc. Natl. Acad. Sci. U.S.A.">
        <title>Life cycle and functional genomics of the unicellular red alga Galdieria for elucidating algal and plant evolution and industrial use.</title>
        <authorList>
            <person name="Hirooka S."/>
            <person name="Itabashi T."/>
            <person name="Ichinose T.M."/>
            <person name="Onuma R."/>
            <person name="Fujiwara T."/>
            <person name="Yamashita S."/>
            <person name="Jong L.W."/>
            <person name="Tomita R."/>
            <person name="Iwane A.H."/>
            <person name="Miyagishima S.Y."/>
        </authorList>
    </citation>
    <scope>NUCLEOTIDE SEQUENCE</scope>
    <source>
        <strain evidence="3">NBRC 102759</strain>
    </source>
</reference>
<proteinExistence type="predicted"/>
<accession>A0A9C7UNF2</accession>
<reference evidence="3" key="2">
    <citation type="submission" date="2022-01" db="EMBL/GenBank/DDBJ databases">
        <authorList>
            <person name="Hirooka S."/>
            <person name="Miyagishima S.Y."/>
        </authorList>
    </citation>
    <scope>NUCLEOTIDE SEQUENCE</scope>
    <source>
        <strain evidence="3">NBRC 102759</strain>
    </source>
</reference>
<dbReference type="OrthoDB" id="6035at2759"/>
<dbReference type="EMBL" id="BQMJ01000011">
    <property type="protein sequence ID" value="GJQ09864.1"/>
    <property type="molecule type" value="Genomic_DNA"/>
</dbReference>
<dbReference type="AlphaFoldDB" id="A0A9C7UNF2"/>
<comment type="caution">
    <text evidence="3">The sequence shown here is derived from an EMBL/GenBank/DDBJ whole genome shotgun (WGS) entry which is preliminary data.</text>
</comment>
<keyword evidence="4" id="KW-1185">Reference proteome</keyword>
<dbReference type="CDD" id="cd14686">
    <property type="entry name" value="bZIP"/>
    <property type="match status" value="1"/>
</dbReference>
<evidence type="ECO:0000259" key="2">
    <source>
        <dbReference type="PROSITE" id="PS00036"/>
    </source>
</evidence>